<dbReference type="Pfam" id="PF03144">
    <property type="entry name" value="GTP_EFTU_D2"/>
    <property type="match status" value="1"/>
</dbReference>
<reference evidence="14 15" key="1">
    <citation type="journal article" date="2016" name="Environ. Microbiol.">
        <title>Genomic resolution of a cold subsurface aquifer community provides metabolic insights for novel microbes adapted to high CO concentrations.</title>
        <authorList>
            <person name="Probst A.J."/>
            <person name="Castelle C.J."/>
            <person name="Singh A."/>
            <person name="Brown C.T."/>
            <person name="Anantharaman K."/>
            <person name="Sharon I."/>
            <person name="Hug L.A."/>
            <person name="Burstein D."/>
            <person name="Emerson J.B."/>
            <person name="Thomas B.C."/>
            <person name="Banfield J.F."/>
        </authorList>
    </citation>
    <scope>NUCLEOTIDE SEQUENCE [LARGE SCALE GENOMIC DNA]</scope>
    <source>
        <strain evidence="14">CG1_02_38_46</strain>
    </source>
</reference>
<dbReference type="Gene3D" id="3.30.70.2570">
    <property type="entry name" value="Elongation factor 4, C-terminal domain"/>
    <property type="match status" value="1"/>
</dbReference>
<evidence type="ECO:0000313" key="15">
    <source>
        <dbReference type="Proteomes" id="UP000182278"/>
    </source>
</evidence>
<dbReference type="InterPro" id="IPR027417">
    <property type="entry name" value="P-loop_NTPase"/>
</dbReference>
<dbReference type="FunFam" id="3.30.70.240:FF:000007">
    <property type="entry name" value="Translation factor GUF1, mitochondrial"/>
    <property type="match status" value="1"/>
</dbReference>
<dbReference type="InterPro" id="IPR004161">
    <property type="entry name" value="EFTu-like_2"/>
</dbReference>
<dbReference type="InterPro" id="IPR000640">
    <property type="entry name" value="EFG_V-like"/>
</dbReference>
<dbReference type="InterPro" id="IPR009000">
    <property type="entry name" value="Transl_B-barrel_sf"/>
</dbReference>
<dbReference type="GO" id="GO:0003746">
    <property type="term" value="F:translation elongation factor activity"/>
    <property type="evidence" value="ECO:0007669"/>
    <property type="project" value="UniProtKB-UniRule"/>
</dbReference>
<evidence type="ECO:0000256" key="5">
    <source>
        <dbReference type="ARBA" id="ARBA00022917"/>
    </source>
</evidence>
<dbReference type="CDD" id="cd03699">
    <property type="entry name" value="EF4_II"/>
    <property type="match status" value="1"/>
</dbReference>
<feature type="domain" description="Tr-type G" evidence="13">
    <location>
        <begin position="4"/>
        <end position="215"/>
    </location>
</feature>
<comment type="function">
    <text evidence="9 12">Required for accurate and efficient protein synthesis under certain stress conditions. May act as a fidelity factor of the translation reaction, by catalyzing a one-codon backward translocation of tRNAs on improperly translocated ribosomes. Back-translocation proceeds from a post-translocation (POST) complex to a pre-translocation (PRE) complex, thus giving elongation factor G a second chance to translocate the tRNAs correctly. Binds to ribosomes in a GTP-dependent manner.</text>
</comment>
<comment type="caution">
    <text evidence="14">The sequence shown here is derived from an EMBL/GenBank/DDBJ whole genome shotgun (WGS) entry which is preliminary data.</text>
</comment>
<evidence type="ECO:0000256" key="6">
    <source>
        <dbReference type="ARBA" id="ARBA00023134"/>
    </source>
</evidence>
<dbReference type="Gene3D" id="2.40.30.10">
    <property type="entry name" value="Translation factors"/>
    <property type="match status" value="1"/>
</dbReference>
<keyword evidence="14" id="KW-0251">Elongation factor</keyword>
<dbReference type="InterPro" id="IPR031157">
    <property type="entry name" value="G_TR_CS"/>
</dbReference>
<evidence type="ECO:0000256" key="12">
    <source>
        <dbReference type="HAMAP-Rule" id="MF_00071"/>
    </source>
</evidence>
<dbReference type="InterPro" id="IPR038363">
    <property type="entry name" value="LepA_C_sf"/>
</dbReference>
<feature type="binding site" evidence="12">
    <location>
        <begin position="133"/>
        <end position="136"/>
    </location>
    <ligand>
        <name>GTP</name>
        <dbReference type="ChEBI" id="CHEBI:37565"/>
    </ligand>
</feature>
<gene>
    <name evidence="12" type="primary">lepA</name>
    <name evidence="14" type="ORF">AUJ66_00620</name>
</gene>
<dbReference type="Proteomes" id="UP000182278">
    <property type="component" value="Unassembled WGS sequence"/>
</dbReference>
<dbReference type="PRINTS" id="PR00315">
    <property type="entry name" value="ELONGATNFCT"/>
</dbReference>
<sequence>MENEFIRNFCIVAHIDHGKSTLADRILEMTGMVEKRDMQEQILDSMDLERERGITIKAKAVRIIYKADDGNDYTLNLIDTPGHVDFSYEVSRSLASCEGAILLVDASQGVEAQTIANANLAIQHELKIIPVINKIDLANAQIERTSSQLIKLLTLGVQPSLARQIWVPTREAVLHPTIVSQVGGMHDDVIFASAKNGQGTKEILESIVRKIPPPKGSSKNPLACLIFDSSFSPYEGVIVYVRVMEGKVRKGEKIKLMSTGKTYEVIKVGVFEPRKMIETNILSSGEVGYIIANIKDIRDTQIGDTVTHPDRPAVKPLPGYKKVKPMVFASIYPVSCGDFEMLKGSMEKLSLNDASFTYTVEDSPAFGPGLRCGFLGLLHMDIVKERLEREYNLELILTMPSVIYRVITHNGPVEIDNPAKMPQPGSIVKIEEPYIKVMIISPIKYVSNVMDLVLKRKRGIFKNMKYMDETQVYLDYEMPLGEMILDFYDQLKSISSGYASLDYEVLDYRLGDLVKVDVLVAGDRVDALSFIVHRDNADHRGRELAKQLKELIPRHMFEVAIQTAIGGKIIARETIPALRKFVTGKCYGGDITRKRKLWEKQKEGKKRMKMIGRVEIPQEAFLSILKI</sequence>
<dbReference type="CDD" id="cd03709">
    <property type="entry name" value="lepA_C"/>
    <property type="match status" value="1"/>
</dbReference>
<dbReference type="Gene3D" id="3.40.50.300">
    <property type="entry name" value="P-loop containing nucleotide triphosphate hydrolases"/>
    <property type="match status" value="1"/>
</dbReference>
<keyword evidence="7 12" id="KW-0472">Membrane</keyword>
<dbReference type="HAMAP" id="MF_00071">
    <property type="entry name" value="LepA"/>
    <property type="match status" value="1"/>
</dbReference>
<organism evidence="14 15">
    <name type="scientific">Candidatus Desantisbacteria bacterium CG1_02_38_46</name>
    <dbReference type="NCBI Taxonomy" id="1817893"/>
    <lineage>
        <taxon>Bacteria</taxon>
        <taxon>Candidatus Desantisiibacteriota</taxon>
    </lineage>
</organism>
<dbReference type="CDD" id="cd01890">
    <property type="entry name" value="LepA"/>
    <property type="match status" value="1"/>
</dbReference>
<dbReference type="CDD" id="cd16260">
    <property type="entry name" value="EF4_III"/>
    <property type="match status" value="1"/>
</dbReference>
<dbReference type="PROSITE" id="PS00301">
    <property type="entry name" value="G_TR_1"/>
    <property type="match status" value="1"/>
</dbReference>
<dbReference type="EMBL" id="MNUO01000007">
    <property type="protein sequence ID" value="OIN98645.1"/>
    <property type="molecule type" value="Genomic_DNA"/>
</dbReference>
<dbReference type="FunFam" id="3.30.70.870:FF:000004">
    <property type="entry name" value="Translation factor GUF1, mitochondrial"/>
    <property type="match status" value="1"/>
</dbReference>
<keyword evidence="6 12" id="KW-0342">GTP-binding</keyword>
<comment type="catalytic activity">
    <reaction evidence="8 12">
        <text>GTP + H2O = GDP + phosphate + H(+)</text>
        <dbReference type="Rhea" id="RHEA:19669"/>
        <dbReference type="ChEBI" id="CHEBI:15377"/>
        <dbReference type="ChEBI" id="CHEBI:15378"/>
        <dbReference type="ChEBI" id="CHEBI:37565"/>
        <dbReference type="ChEBI" id="CHEBI:43474"/>
        <dbReference type="ChEBI" id="CHEBI:58189"/>
        <dbReference type="EC" id="3.6.5.n1"/>
    </reaction>
</comment>
<dbReference type="Pfam" id="PF06421">
    <property type="entry name" value="LepA_C"/>
    <property type="match status" value="1"/>
</dbReference>
<dbReference type="GO" id="GO:0005525">
    <property type="term" value="F:GTP binding"/>
    <property type="evidence" value="ECO:0007669"/>
    <property type="project" value="UniProtKB-UniRule"/>
</dbReference>
<evidence type="ECO:0000256" key="2">
    <source>
        <dbReference type="ARBA" id="ARBA00022475"/>
    </source>
</evidence>
<evidence type="ECO:0000256" key="4">
    <source>
        <dbReference type="ARBA" id="ARBA00022801"/>
    </source>
</evidence>
<dbReference type="GO" id="GO:0003924">
    <property type="term" value="F:GTPase activity"/>
    <property type="evidence" value="ECO:0007669"/>
    <property type="project" value="UniProtKB-UniRule"/>
</dbReference>
<evidence type="ECO:0000256" key="8">
    <source>
        <dbReference type="ARBA" id="ARBA00050293"/>
    </source>
</evidence>
<comment type="similarity">
    <text evidence="1 12">Belongs to the TRAFAC class translation factor GTPase superfamily. Classic translation factor GTPase family. LepA subfamily.</text>
</comment>
<dbReference type="PANTHER" id="PTHR43512">
    <property type="entry name" value="TRANSLATION FACTOR GUF1-RELATED"/>
    <property type="match status" value="1"/>
</dbReference>
<dbReference type="Gene3D" id="3.30.70.240">
    <property type="match status" value="1"/>
</dbReference>
<dbReference type="SUPFAM" id="SSF54980">
    <property type="entry name" value="EF-G C-terminal domain-like"/>
    <property type="match status" value="2"/>
</dbReference>
<dbReference type="NCBIfam" id="TIGR00231">
    <property type="entry name" value="small_GTP"/>
    <property type="match status" value="1"/>
</dbReference>
<dbReference type="InterPro" id="IPR013842">
    <property type="entry name" value="LepA_CTD"/>
</dbReference>
<feature type="binding site" evidence="12">
    <location>
        <begin position="16"/>
        <end position="21"/>
    </location>
    <ligand>
        <name>GTP</name>
        <dbReference type="ChEBI" id="CHEBI:37565"/>
    </ligand>
</feature>
<proteinExistence type="inferred from homology"/>
<evidence type="ECO:0000256" key="9">
    <source>
        <dbReference type="ARBA" id="ARBA00057626"/>
    </source>
</evidence>
<comment type="subcellular location">
    <subcellularLocation>
        <location evidence="12">Cell membrane</location>
        <topology evidence="12">Peripheral membrane protein</topology>
        <orientation evidence="12">Cytoplasmic side</orientation>
    </subcellularLocation>
</comment>
<accession>A0A1J4SK80</accession>
<dbReference type="InterPro" id="IPR035647">
    <property type="entry name" value="EFG_III/V"/>
</dbReference>
<dbReference type="NCBIfam" id="TIGR01393">
    <property type="entry name" value="lepA"/>
    <property type="match status" value="1"/>
</dbReference>
<dbReference type="Gene3D" id="3.30.70.870">
    <property type="entry name" value="Elongation Factor G (Translational Gtpase), domain 3"/>
    <property type="match status" value="1"/>
</dbReference>
<dbReference type="FunFam" id="3.30.70.2570:FF:000001">
    <property type="entry name" value="Translation factor GUF1, mitochondrial"/>
    <property type="match status" value="1"/>
</dbReference>
<dbReference type="InterPro" id="IPR035654">
    <property type="entry name" value="LepA_IV"/>
</dbReference>
<dbReference type="InterPro" id="IPR005225">
    <property type="entry name" value="Small_GTP-bd"/>
</dbReference>
<keyword evidence="3 12" id="KW-0547">Nucleotide-binding</keyword>
<evidence type="ECO:0000313" key="14">
    <source>
        <dbReference type="EMBL" id="OIN98645.1"/>
    </source>
</evidence>
<dbReference type="InterPro" id="IPR006297">
    <property type="entry name" value="EF-4"/>
</dbReference>
<dbReference type="Pfam" id="PF00009">
    <property type="entry name" value="GTP_EFTU"/>
    <property type="match status" value="1"/>
</dbReference>
<evidence type="ECO:0000259" key="13">
    <source>
        <dbReference type="PROSITE" id="PS51722"/>
    </source>
</evidence>
<dbReference type="InterPro" id="IPR000795">
    <property type="entry name" value="T_Tr_GTP-bd_dom"/>
</dbReference>
<dbReference type="PROSITE" id="PS51722">
    <property type="entry name" value="G_TR_2"/>
    <property type="match status" value="1"/>
</dbReference>
<dbReference type="PANTHER" id="PTHR43512:SF4">
    <property type="entry name" value="TRANSLATION FACTOR GUF1 HOMOLOG, CHLOROPLASTIC"/>
    <property type="match status" value="1"/>
</dbReference>
<dbReference type="AlphaFoldDB" id="A0A1J4SK80"/>
<evidence type="ECO:0000256" key="11">
    <source>
        <dbReference type="ARBA" id="ARBA00066744"/>
    </source>
</evidence>
<dbReference type="GO" id="GO:0043022">
    <property type="term" value="F:ribosome binding"/>
    <property type="evidence" value="ECO:0007669"/>
    <property type="project" value="UniProtKB-UniRule"/>
</dbReference>
<comment type="similarity">
    <text evidence="10">Belongs to the GTP-binding elongation factor family. LepA subfamily.</text>
</comment>
<name>A0A1J4SK80_9BACT</name>
<evidence type="ECO:0000256" key="3">
    <source>
        <dbReference type="ARBA" id="ARBA00022741"/>
    </source>
</evidence>
<evidence type="ECO:0000256" key="7">
    <source>
        <dbReference type="ARBA" id="ARBA00023136"/>
    </source>
</evidence>
<dbReference type="GO" id="GO:0005886">
    <property type="term" value="C:plasma membrane"/>
    <property type="evidence" value="ECO:0007669"/>
    <property type="project" value="UniProtKB-SubCell"/>
</dbReference>
<dbReference type="SUPFAM" id="SSF50447">
    <property type="entry name" value="Translation proteins"/>
    <property type="match status" value="1"/>
</dbReference>
<protein>
    <recommendedName>
        <fullName evidence="11 12">Elongation factor 4</fullName>
        <shortName evidence="12">EF-4</shortName>
        <ecNumber evidence="11 12">3.6.5.n1</ecNumber>
    </recommendedName>
    <alternativeName>
        <fullName evidence="12">Ribosomal back-translocase LepA</fullName>
    </alternativeName>
</protein>
<dbReference type="STRING" id="1817893.AUJ66_00620"/>
<dbReference type="Pfam" id="PF00679">
    <property type="entry name" value="EFG_C"/>
    <property type="match status" value="1"/>
</dbReference>
<dbReference type="GO" id="GO:0045727">
    <property type="term" value="P:positive regulation of translation"/>
    <property type="evidence" value="ECO:0007669"/>
    <property type="project" value="UniProtKB-UniRule"/>
</dbReference>
<dbReference type="EC" id="3.6.5.n1" evidence="11 12"/>
<evidence type="ECO:0000256" key="10">
    <source>
        <dbReference type="ARBA" id="ARBA00061052"/>
    </source>
</evidence>
<dbReference type="FunFam" id="2.40.30.10:FF:000015">
    <property type="entry name" value="Translation factor GUF1, mitochondrial"/>
    <property type="match status" value="1"/>
</dbReference>
<dbReference type="SUPFAM" id="SSF52540">
    <property type="entry name" value="P-loop containing nucleoside triphosphate hydrolases"/>
    <property type="match status" value="1"/>
</dbReference>
<evidence type="ECO:0000256" key="1">
    <source>
        <dbReference type="ARBA" id="ARBA00005454"/>
    </source>
</evidence>
<keyword evidence="2 12" id="KW-1003">Cell membrane</keyword>
<keyword evidence="5 12" id="KW-0648">Protein biosynthesis</keyword>
<keyword evidence="4 12" id="KW-0378">Hydrolase</keyword>